<evidence type="ECO:0000256" key="2">
    <source>
        <dbReference type="ARBA" id="ARBA00022722"/>
    </source>
</evidence>
<dbReference type="InterPro" id="IPR036279">
    <property type="entry name" value="5-3_exonuclease_C_sf"/>
</dbReference>
<dbReference type="InterPro" id="IPR008918">
    <property type="entry name" value="HhH2"/>
</dbReference>
<feature type="domain" description="XPG-I" evidence="11">
    <location>
        <begin position="116"/>
        <end position="189"/>
    </location>
</feature>
<feature type="compositionally biased region" description="Basic and acidic residues" evidence="10">
    <location>
        <begin position="473"/>
        <end position="482"/>
    </location>
</feature>
<evidence type="ECO:0000313" key="14">
    <source>
        <dbReference type="Proteomes" id="UP000886998"/>
    </source>
</evidence>
<feature type="region of interest" description="Disordered" evidence="10">
    <location>
        <begin position="462"/>
        <end position="511"/>
    </location>
</feature>
<gene>
    <name evidence="13" type="primary">Gen1</name>
    <name evidence="13" type="ORF">TNIN_229551</name>
</gene>
<evidence type="ECO:0000256" key="10">
    <source>
        <dbReference type="SAM" id="MobiDB-lite"/>
    </source>
</evidence>
<keyword evidence="7" id="KW-0460">Magnesium</keyword>
<dbReference type="InterPro" id="IPR006084">
    <property type="entry name" value="XPG/Rad2"/>
</dbReference>
<evidence type="ECO:0000256" key="1">
    <source>
        <dbReference type="ARBA" id="ARBA00001946"/>
    </source>
</evidence>
<organism evidence="13 14">
    <name type="scientific">Trichonephila inaurata madagascariensis</name>
    <dbReference type="NCBI Taxonomy" id="2747483"/>
    <lineage>
        <taxon>Eukaryota</taxon>
        <taxon>Metazoa</taxon>
        <taxon>Ecdysozoa</taxon>
        <taxon>Arthropoda</taxon>
        <taxon>Chelicerata</taxon>
        <taxon>Arachnida</taxon>
        <taxon>Araneae</taxon>
        <taxon>Araneomorphae</taxon>
        <taxon>Entelegynae</taxon>
        <taxon>Araneoidea</taxon>
        <taxon>Nephilidae</taxon>
        <taxon>Trichonephila</taxon>
        <taxon>Trichonephila inaurata</taxon>
    </lineage>
</organism>
<dbReference type="PRINTS" id="PR00853">
    <property type="entry name" value="XPGRADSUPER"/>
</dbReference>
<keyword evidence="6" id="KW-0378">Hydrolase</keyword>
<evidence type="ECO:0000256" key="7">
    <source>
        <dbReference type="ARBA" id="ARBA00022842"/>
    </source>
</evidence>
<evidence type="ECO:0000313" key="13">
    <source>
        <dbReference type="EMBL" id="GFY40633.1"/>
    </source>
</evidence>
<comment type="similarity">
    <text evidence="9">Belongs to the XPG/RAD2 endonuclease family. GEN subfamily.</text>
</comment>
<reference evidence="13" key="1">
    <citation type="submission" date="2020-08" db="EMBL/GenBank/DDBJ databases">
        <title>Multicomponent nature underlies the extraordinary mechanical properties of spider dragline silk.</title>
        <authorList>
            <person name="Kono N."/>
            <person name="Nakamura H."/>
            <person name="Mori M."/>
            <person name="Yoshida Y."/>
            <person name="Ohtoshi R."/>
            <person name="Malay A.D."/>
            <person name="Moran D.A.P."/>
            <person name="Tomita M."/>
            <person name="Numata K."/>
            <person name="Arakawa K."/>
        </authorList>
    </citation>
    <scope>NUCLEOTIDE SEQUENCE</scope>
</reference>
<dbReference type="OrthoDB" id="2959108at2759"/>
<dbReference type="GO" id="GO:0006281">
    <property type="term" value="P:DNA repair"/>
    <property type="evidence" value="ECO:0007669"/>
    <property type="project" value="UniProtKB-KW"/>
</dbReference>
<dbReference type="InterPro" id="IPR041012">
    <property type="entry name" value="GEN_chromo"/>
</dbReference>
<feature type="compositionally biased region" description="Basic residues" evidence="10">
    <location>
        <begin position="462"/>
        <end position="472"/>
    </location>
</feature>
<dbReference type="GO" id="GO:0000400">
    <property type="term" value="F:four-way junction DNA binding"/>
    <property type="evidence" value="ECO:0007669"/>
    <property type="project" value="TreeGrafter"/>
</dbReference>
<dbReference type="SUPFAM" id="SSF47807">
    <property type="entry name" value="5' to 3' exonuclease, C-terminal subdomain"/>
    <property type="match status" value="1"/>
</dbReference>
<evidence type="ECO:0000256" key="6">
    <source>
        <dbReference type="ARBA" id="ARBA00022801"/>
    </source>
</evidence>
<dbReference type="Gene3D" id="1.10.150.20">
    <property type="entry name" value="5' to 3' exonuclease, C-terminal subdomain"/>
    <property type="match status" value="1"/>
</dbReference>
<dbReference type="GO" id="GO:0017108">
    <property type="term" value="F:5'-flap endonuclease activity"/>
    <property type="evidence" value="ECO:0007669"/>
    <property type="project" value="UniProtKB-ARBA"/>
</dbReference>
<dbReference type="PANTHER" id="PTHR11081:SF70">
    <property type="entry name" value="FLAP ENDONUCLEASE GEN HOMOLOG 1"/>
    <property type="match status" value="1"/>
</dbReference>
<keyword evidence="14" id="KW-1185">Reference proteome</keyword>
<proteinExistence type="inferred from homology"/>
<feature type="compositionally biased region" description="Basic and acidic residues" evidence="10">
    <location>
        <begin position="496"/>
        <end position="506"/>
    </location>
</feature>
<dbReference type="PANTHER" id="PTHR11081">
    <property type="entry name" value="FLAP ENDONUCLEASE FAMILY MEMBER"/>
    <property type="match status" value="1"/>
</dbReference>
<evidence type="ECO:0000259" key="11">
    <source>
        <dbReference type="SMART" id="SM00484"/>
    </source>
</evidence>
<keyword evidence="8" id="KW-0234">DNA repair</keyword>
<dbReference type="Pfam" id="PF18704">
    <property type="entry name" value="Chromo_2"/>
    <property type="match status" value="1"/>
</dbReference>
<dbReference type="AlphaFoldDB" id="A0A8X6WSP7"/>
<dbReference type="GO" id="GO:0008821">
    <property type="term" value="F:crossover junction DNA endonuclease activity"/>
    <property type="evidence" value="ECO:0007669"/>
    <property type="project" value="UniProtKB-ARBA"/>
</dbReference>
<dbReference type="SMART" id="SM00485">
    <property type="entry name" value="XPGN"/>
    <property type="match status" value="1"/>
</dbReference>
<keyword evidence="2" id="KW-0540">Nuclease</keyword>
<evidence type="ECO:0000256" key="4">
    <source>
        <dbReference type="ARBA" id="ARBA00022759"/>
    </source>
</evidence>
<dbReference type="InterPro" id="IPR029060">
    <property type="entry name" value="PIN-like_dom_sf"/>
</dbReference>
<dbReference type="Pfam" id="PF00752">
    <property type="entry name" value="XPG_N"/>
    <property type="match status" value="1"/>
</dbReference>
<keyword evidence="3" id="KW-0479">Metal-binding</keyword>
<evidence type="ECO:0000256" key="9">
    <source>
        <dbReference type="ARBA" id="ARBA00038112"/>
    </source>
</evidence>
<dbReference type="CDD" id="cd09869">
    <property type="entry name" value="PIN_GEN1"/>
    <property type="match status" value="1"/>
</dbReference>
<dbReference type="SMART" id="SM00484">
    <property type="entry name" value="XPGI"/>
    <property type="match status" value="1"/>
</dbReference>
<evidence type="ECO:0000259" key="12">
    <source>
        <dbReference type="SMART" id="SM00485"/>
    </source>
</evidence>
<dbReference type="FunFam" id="1.10.150.20:FF:000030">
    <property type="entry name" value="Flap endonuclease GEN-like 1"/>
    <property type="match status" value="1"/>
</dbReference>
<dbReference type="Gene3D" id="3.40.50.1010">
    <property type="entry name" value="5'-nuclease"/>
    <property type="match status" value="1"/>
</dbReference>
<accession>A0A8X6WSP7</accession>
<evidence type="ECO:0000256" key="8">
    <source>
        <dbReference type="ARBA" id="ARBA00023204"/>
    </source>
</evidence>
<protein>
    <submittedName>
        <fullName evidence="13">Flap endonuclease GEN homolog 1</fullName>
    </submittedName>
</protein>
<dbReference type="SMART" id="SM00279">
    <property type="entry name" value="HhH2"/>
    <property type="match status" value="1"/>
</dbReference>
<keyword evidence="4 13" id="KW-0255">Endonuclease</keyword>
<evidence type="ECO:0000256" key="5">
    <source>
        <dbReference type="ARBA" id="ARBA00022763"/>
    </source>
</evidence>
<name>A0A8X6WSP7_9ARAC</name>
<dbReference type="EMBL" id="BMAV01002011">
    <property type="protein sequence ID" value="GFY40633.1"/>
    <property type="molecule type" value="Genomic_DNA"/>
</dbReference>
<dbReference type="InterPro" id="IPR006085">
    <property type="entry name" value="XPG_DNA_repair_N"/>
</dbReference>
<dbReference type="Pfam" id="PF00867">
    <property type="entry name" value="XPG_I"/>
    <property type="match status" value="1"/>
</dbReference>
<keyword evidence="5" id="KW-0227">DNA damage</keyword>
<dbReference type="Proteomes" id="UP000886998">
    <property type="component" value="Unassembled WGS sequence"/>
</dbReference>
<dbReference type="GO" id="GO:0046872">
    <property type="term" value="F:metal ion binding"/>
    <property type="evidence" value="ECO:0007669"/>
    <property type="project" value="UniProtKB-KW"/>
</dbReference>
<dbReference type="SUPFAM" id="SSF88723">
    <property type="entry name" value="PIN domain-like"/>
    <property type="match status" value="1"/>
</dbReference>
<comment type="caution">
    <text evidence="13">The sequence shown here is derived from an EMBL/GenBank/DDBJ whole genome shotgun (WGS) entry which is preliminary data.</text>
</comment>
<feature type="domain" description="XPG N-terminal" evidence="12">
    <location>
        <begin position="1"/>
        <end position="95"/>
    </location>
</feature>
<sequence>MGVTGLWNILSEICERKSLDYLSGKKVAVDLSGWVVQAIQCKGLNTVKNPHLRNLFFRVSALLLNGAHPIFILEGKVPELKQATIKERNHHASSSNGNVSRSLFDRILNQCQDLLKCLGVPCIKSSGEAEALCAFFFAKGVVDGVITEDSDAFLYGADTVFRDFSIERSDAHVKMYTLKSAKNKSHLNQRNLIALALLLGCDYVKGVPGIGKEAAVKLIKELETDDLLQRFQDWKTKTESELFPGYAEGLKKESHCSRCSHVGSMSKHKKEGCIMCDSTITCYMSDSRKPCVCKWCQNNLTRLKQKNELKVYLASKDIPDFPSIKVIEEYLNFTDQIPDDDALDWQCPNLKEFQDKAFHYLSWTFLNSFEKCLPIITSWQQFKLSKLCQAHTDNKILLYKPVKVVKSRIVSGVDCLEVQWTLTDDQSSEIEDENLRTVENEERFRKSYLDIVEEFYSLLKKSKSPSKPKNRKVPKESNKKMTDFFSIGSNSGCESQEGKKVNKSENSEEITTNQCIDDWEPDCKKKCISI</sequence>
<evidence type="ECO:0000256" key="3">
    <source>
        <dbReference type="ARBA" id="ARBA00022723"/>
    </source>
</evidence>
<comment type="cofactor">
    <cofactor evidence="1">
        <name>Mg(2+)</name>
        <dbReference type="ChEBI" id="CHEBI:18420"/>
    </cofactor>
</comment>
<dbReference type="InterPro" id="IPR006086">
    <property type="entry name" value="XPG-I_dom"/>
</dbReference>